<dbReference type="AlphaFoldDB" id="A0A8K0LE52"/>
<dbReference type="PANTHER" id="PTHR33048">
    <property type="entry name" value="PTH11-LIKE INTEGRAL MEMBRANE PROTEIN (AFU_ORTHOLOGUE AFUA_5G11245)"/>
    <property type="match status" value="1"/>
</dbReference>
<accession>A0A8K0LE52</accession>
<comment type="subcellular location">
    <subcellularLocation>
        <location evidence="1">Membrane</location>
        <topology evidence="1">Multi-pass membrane protein</topology>
    </subcellularLocation>
</comment>
<evidence type="ECO:0000313" key="9">
    <source>
        <dbReference type="Proteomes" id="UP000809789"/>
    </source>
</evidence>
<sequence length="301" mass="34249">MGSRDTLVAYFDSNDLDTEFDRVRDLTVLMFTLTLLSTLLRFLSRKIQDIDFYFADDWWTILSQLAAIAQYTTIILTFSAGRQFFRGESPDETNYVRLARTSGGMYYIGVSITSIMLAFFCRRVWHMVYPRYARFSIAISIVHLGLGFTGSLLIQCTCAILKQPVTSVVQCHPQLWLNWIAYIFSGITVLVYLSYSIPLIVVLARSQQNLLSKIQIGPILLVGYVAPVSSILRLCALVKPVREKDYSNNVFDIVRWSILEVSMIILSINLSTLQPLFREVVRLICGKTSEKSSEKVGYNIN</sequence>
<evidence type="ECO:0000256" key="5">
    <source>
        <dbReference type="ARBA" id="ARBA00038359"/>
    </source>
</evidence>
<comment type="similarity">
    <text evidence="5">Belongs to the SAT4 family.</text>
</comment>
<evidence type="ECO:0000256" key="6">
    <source>
        <dbReference type="SAM" id="Phobius"/>
    </source>
</evidence>
<feature type="transmembrane region" description="Helical" evidence="6">
    <location>
        <begin position="216"/>
        <end position="241"/>
    </location>
</feature>
<keyword evidence="3 6" id="KW-1133">Transmembrane helix</keyword>
<protein>
    <recommendedName>
        <fullName evidence="7">Rhodopsin domain-containing protein</fullName>
    </recommendedName>
</protein>
<evidence type="ECO:0000256" key="4">
    <source>
        <dbReference type="ARBA" id="ARBA00023136"/>
    </source>
</evidence>
<dbReference type="OrthoDB" id="5429740at2759"/>
<evidence type="ECO:0000313" key="8">
    <source>
        <dbReference type="EMBL" id="KAG8630548.1"/>
    </source>
</evidence>
<evidence type="ECO:0000256" key="1">
    <source>
        <dbReference type="ARBA" id="ARBA00004141"/>
    </source>
</evidence>
<evidence type="ECO:0000256" key="3">
    <source>
        <dbReference type="ARBA" id="ARBA00022989"/>
    </source>
</evidence>
<comment type="caution">
    <text evidence="8">The sequence shown here is derived from an EMBL/GenBank/DDBJ whole genome shotgun (WGS) entry which is preliminary data.</text>
</comment>
<dbReference type="Proteomes" id="UP000809789">
    <property type="component" value="Unassembled WGS sequence"/>
</dbReference>
<feature type="transmembrane region" description="Helical" evidence="6">
    <location>
        <begin position="137"/>
        <end position="162"/>
    </location>
</feature>
<dbReference type="EMBL" id="JAESVG020000002">
    <property type="protein sequence ID" value="KAG8630548.1"/>
    <property type="molecule type" value="Genomic_DNA"/>
</dbReference>
<keyword evidence="4 6" id="KW-0472">Membrane</keyword>
<evidence type="ECO:0000256" key="2">
    <source>
        <dbReference type="ARBA" id="ARBA00022692"/>
    </source>
</evidence>
<feature type="transmembrane region" description="Helical" evidence="6">
    <location>
        <begin position="65"/>
        <end position="85"/>
    </location>
</feature>
<keyword evidence="2 6" id="KW-0812">Transmembrane</keyword>
<reference evidence="8" key="1">
    <citation type="submission" date="2021-07" db="EMBL/GenBank/DDBJ databases">
        <title>Elsinoe batatas strain:CRI-CJ2 Genome sequencing and assembly.</title>
        <authorList>
            <person name="Huang L."/>
        </authorList>
    </citation>
    <scope>NUCLEOTIDE SEQUENCE</scope>
    <source>
        <strain evidence="8">CRI-CJ2</strain>
    </source>
</reference>
<feature type="transmembrane region" description="Helical" evidence="6">
    <location>
        <begin position="182"/>
        <end position="204"/>
    </location>
</feature>
<feature type="transmembrane region" description="Helical" evidence="6">
    <location>
        <begin position="253"/>
        <end position="273"/>
    </location>
</feature>
<proteinExistence type="inferred from homology"/>
<feature type="domain" description="Rhodopsin" evidence="7">
    <location>
        <begin position="40"/>
        <end position="278"/>
    </location>
</feature>
<dbReference type="PANTHER" id="PTHR33048:SF47">
    <property type="entry name" value="INTEGRAL MEMBRANE PROTEIN-RELATED"/>
    <property type="match status" value="1"/>
</dbReference>
<organism evidence="8 9">
    <name type="scientific">Elsinoe batatas</name>
    <dbReference type="NCBI Taxonomy" id="2601811"/>
    <lineage>
        <taxon>Eukaryota</taxon>
        <taxon>Fungi</taxon>
        <taxon>Dikarya</taxon>
        <taxon>Ascomycota</taxon>
        <taxon>Pezizomycotina</taxon>
        <taxon>Dothideomycetes</taxon>
        <taxon>Dothideomycetidae</taxon>
        <taxon>Myriangiales</taxon>
        <taxon>Elsinoaceae</taxon>
        <taxon>Elsinoe</taxon>
    </lineage>
</organism>
<evidence type="ECO:0000259" key="7">
    <source>
        <dbReference type="Pfam" id="PF20684"/>
    </source>
</evidence>
<dbReference type="InterPro" id="IPR052337">
    <property type="entry name" value="SAT4-like"/>
</dbReference>
<dbReference type="Pfam" id="PF20684">
    <property type="entry name" value="Fung_rhodopsin"/>
    <property type="match status" value="1"/>
</dbReference>
<dbReference type="InterPro" id="IPR049326">
    <property type="entry name" value="Rhodopsin_dom_fungi"/>
</dbReference>
<keyword evidence="9" id="KW-1185">Reference proteome</keyword>
<dbReference type="GO" id="GO:0016020">
    <property type="term" value="C:membrane"/>
    <property type="evidence" value="ECO:0007669"/>
    <property type="project" value="UniProtKB-SubCell"/>
</dbReference>
<feature type="transmembrane region" description="Helical" evidence="6">
    <location>
        <begin position="105"/>
        <end position="125"/>
    </location>
</feature>
<feature type="transmembrane region" description="Helical" evidence="6">
    <location>
        <begin position="26"/>
        <end position="44"/>
    </location>
</feature>
<gene>
    <name evidence="8" type="ORF">KVT40_002167</name>
</gene>
<name>A0A8K0LE52_9PEZI</name>